<dbReference type="RefSeq" id="WP_281818062.1">
    <property type="nucleotide sequence ID" value="NZ_BRLB01000015.1"/>
</dbReference>
<organism evidence="2 3">
    <name type="scientific">Vallitalea longa</name>
    <dbReference type="NCBI Taxonomy" id="2936439"/>
    <lineage>
        <taxon>Bacteria</taxon>
        <taxon>Bacillati</taxon>
        <taxon>Bacillota</taxon>
        <taxon>Clostridia</taxon>
        <taxon>Lachnospirales</taxon>
        <taxon>Vallitaleaceae</taxon>
        <taxon>Vallitalea</taxon>
    </lineage>
</organism>
<dbReference type="EMBL" id="BRLB01000015">
    <property type="protein sequence ID" value="GKX31224.1"/>
    <property type="molecule type" value="Genomic_DNA"/>
</dbReference>
<keyword evidence="1" id="KW-0472">Membrane</keyword>
<dbReference type="PANTHER" id="PTHR34351">
    <property type="entry name" value="SLR1927 PROTEIN-RELATED"/>
    <property type="match status" value="1"/>
</dbReference>
<dbReference type="Proteomes" id="UP001144256">
    <property type="component" value="Unassembled WGS sequence"/>
</dbReference>
<reference evidence="2" key="1">
    <citation type="submission" date="2022-06" db="EMBL/GenBank/DDBJ databases">
        <title>Vallitalea longa sp. nov., an anaerobic bacterium isolated from marine sediment.</title>
        <authorList>
            <person name="Hirano S."/>
            <person name="Terahara T."/>
            <person name="Mori K."/>
            <person name="Hamada M."/>
            <person name="Matsumoto R."/>
            <person name="Kobayashi T."/>
        </authorList>
    </citation>
    <scope>NUCLEOTIDE SEQUENCE</scope>
    <source>
        <strain evidence="2">SH18-1</strain>
    </source>
</reference>
<dbReference type="PANTHER" id="PTHR34351:SF2">
    <property type="entry name" value="DUF58 DOMAIN-CONTAINING PROTEIN"/>
    <property type="match status" value="1"/>
</dbReference>
<proteinExistence type="predicted"/>
<feature type="transmembrane region" description="Helical" evidence="1">
    <location>
        <begin position="6"/>
        <end position="22"/>
    </location>
</feature>
<dbReference type="AlphaFoldDB" id="A0A9W5YFZ7"/>
<comment type="caution">
    <text evidence="2">The sequence shown here is derived from an EMBL/GenBank/DDBJ whole genome shotgun (WGS) entry which is preliminary data.</text>
</comment>
<evidence type="ECO:0000313" key="3">
    <source>
        <dbReference type="Proteomes" id="UP001144256"/>
    </source>
</evidence>
<evidence type="ECO:0008006" key="4">
    <source>
        <dbReference type="Google" id="ProtNLM"/>
    </source>
</evidence>
<evidence type="ECO:0000256" key="1">
    <source>
        <dbReference type="SAM" id="Phobius"/>
    </source>
</evidence>
<accession>A0A9W5YFZ7</accession>
<keyword evidence="3" id="KW-1185">Reference proteome</keyword>
<name>A0A9W5YFZ7_9FIRM</name>
<protein>
    <recommendedName>
        <fullName evidence="4">DUF58 domain-containing protein</fullName>
    </recommendedName>
</protein>
<gene>
    <name evidence="2" type="ORF">SH1V18_37040</name>
</gene>
<keyword evidence="1" id="KW-1133">Transmembrane helix</keyword>
<keyword evidence="1" id="KW-0812">Transmembrane</keyword>
<sequence length="398" mass="47075">MKKNKFYFLLILIIGILTYYIEGYMLTTIFYVLLLIPVLSYASILLTYHGFQVSHEVSKNNIVKGDEVDYTITLYNTNSLVYCPIKLKLESDKILFKHQFESPTIILYPKTEKKIVIPLQCNYRGYYRLGVESVIINDYFGLFSKHFKSLDTIKMIVYPKIKDLMYLPISNINMDKVDNLNEKSMQEQNNISYIREYEKGDTLNKIHWKLSSKYNELMVNQYTGEISSNVNIILDTNRHHYNNELNIVMEDKMIEITVMIINYLLIRNKSISFIFNDVKNVCIEGNDYNDFQRLYEECAILEFVRIFDFGRSLVDYCYKENTENFINSNQYIVISNINDEFIDSLQMLHIQKTKVTIIYVYVDNEKNIKQLEKLKYGDYNLICIPYDMDLDTLVGTSF</sequence>
<evidence type="ECO:0000313" key="2">
    <source>
        <dbReference type="EMBL" id="GKX31224.1"/>
    </source>
</evidence>